<name>A0AAD5WQK1_9PEZI</name>
<reference evidence="2" key="1">
    <citation type="submission" date="2022-07" db="EMBL/GenBank/DDBJ databases">
        <title>Draft genome sequence of Zalerion maritima ATCC 34329, a (micro)plastics degrading marine fungus.</title>
        <authorList>
            <person name="Paco A."/>
            <person name="Goncalves M.F.M."/>
            <person name="Rocha-Santos T.A.P."/>
            <person name="Alves A."/>
        </authorList>
    </citation>
    <scope>NUCLEOTIDE SEQUENCE</scope>
    <source>
        <strain evidence="2">ATCC 34329</strain>
    </source>
</reference>
<comment type="caution">
    <text evidence="2">The sequence shown here is derived from an EMBL/GenBank/DDBJ whole genome shotgun (WGS) entry which is preliminary data.</text>
</comment>
<feature type="region of interest" description="Disordered" evidence="1">
    <location>
        <begin position="1"/>
        <end position="38"/>
    </location>
</feature>
<protein>
    <submittedName>
        <fullName evidence="2">RNA recognition motif 2-domain-containing protein</fullName>
    </submittedName>
</protein>
<gene>
    <name evidence="2" type="ORF">MKZ38_006032</name>
</gene>
<sequence>MSTPKEREVAVSPNSPQSSAGAGMESTKGTPDTRLSAFSPDGIVKQVSMGYRYGLGVHNSAGGPVQFGVGQSMTSGGVGTSVHSAEDPFVGPGASSSGVGSLHAITPRAADAIRVRDHSRLSPQRLDSRPTQGENQVVADNGTSTMPAHTFTLGGQHQRTLRANIGNFAPATSANQFLSPCNINANMNPGKRNQGM</sequence>
<accession>A0AAD5WQK1</accession>
<evidence type="ECO:0000313" key="3">
    <source>
        <dbReference type="Proteomes" id="UP001201980"/>
    </source>
</evidence>
<evidence type="ECO:0000313" key="2">
    <source>
        <dbReference type="EMBL" id="KAJ2895914.1"/>
    </source>
</evidence>
<dbReference type="EMBL" id="JAKWBI020000367">
    <property type="protein sequence ID" value="KAJ2895914.1"/>
    <property type="molecule type" value="Genomic_DNA"/>
</dbReference>
<dbReference type="Proteomes" id="UP001201980">
    <property type="component" value="Unassembled WGS sequence"/>
</dbReference>
<evidence type="ECO:0000256" key="1">
    <source>
        <dbReference type="SAM" id="MobiDB-lite"/>
    </source>
</evidence>
<proteinExistence type="predicted"/>
<keyword evidence="3" id="KW-1185">Reference proteome</keyword>
<dbReference type="AlphaFoldDB" id="A0AAD5WQK1"/>
<organism evidence="2 3">
    <name type="scientific">Zalerion maritima</name>
    <dbReference type="NCBI Taxonomy" id="339359"/>
    <lineage>
        <taxon>Eukaryota</taxon>
        <taxon>Fungi</taxon>
        <taxon>Dikarya</taxon>
        <taxon>Ascomycota</taxon>
        <taxon>Pezizomycotina</taxon>
        <taxon>Sordariomycetes</taxon>
        <taxon>Lulworthiomycetidae</taxon>
        <taxon>Lulworthiales</taxon>
        <taxon>Lulworthiaceae</taxon>
        <taxon>Zalerion</taxon>
    </lineage>
</organism>